<sequence length="133" mass="14381">MACFGNLGVDSVKMLEYSASIPQTEEIRPQYNPATYMLEIMGAGIGRDGTTLYQLLMGCVKKVTPTSVLSKTLWISSALSTGTGSDVCQTRVFYRERTSNYLEYSPSLCSLGSCTGPLETIFLTESIAPAPSI</sequence>
<reference evidence="2" key="1">
    <citation type="submission" date="2011-12" db="EMBL/GenBank/DDBJ databases">
        <authorList>
            <consortium name="The Broad Institute Genome Sequencing Platform"/>
            <person name="Russ C."/>
            <person name="Tyler B."/>
            <person name="Panabieres F."/>
            <person name="Shan W."/>
            <person name="Tripathy S."/>
            <person name="Grunwald N."/>
            <person name="Machado M."/>
            <person name="Young S.K."/>
            <person name="Zeng Q."/>
            <person name="Gargeya S."/>
            <person name="Fitzgerald M."/>
            <person name="Haas B."/>
            <person name="Abouelleil A."/>
            <person name="Alvarado L."/>
            <person name="Arachchi H.M."/>
            <person name="Berlin A."/>
            <person name="Chapman S.B."/>
            <person name="Gearin G."/>
            <person name="Goldberg J."/>
            <person name="Griggs A."/>
            <person name="Gujja S."/>
            <person name="Hansen M."/>
            <person name="Heiman D."/>
            <person name="Howarth C."/>
            <person name="Larimer J."/>
            <person name="Lui A."/>
            <person name="MacDonald P.J.P."/>
            <person name="McCowen C."/>
            <person name="Montmayeur A."/>
            <person name="Murphy C."/>
            <person name="Neiman D."/>
            <person name="Pearson M."/>
            <person name="Priest M."/>
            <person name="Roberts A."/>
            <person name="Saif S."/>
            <person name="Shea T."/>
            <person name="Sisk P."/>
            <person name="Stolte C."/>
            <person name="Sykes S."/>
            <person name="Wortman J."/>
            <person name="Nusbaum C."/>
            <person name="Birren B."/>
        </authorList>
    </citation>
    <scope>NUCLEOTIDE SEQUENCE [LARGE SCALE GENOMIC DNA]</scope>
    <source>
        <strain evidence="2">INRA-310</strain>
    </source>
</reference>
<evidence type="ECO:0000313" key="1">
    <source>
        <dbReference type="EMBL" id="ETN23466.1"/>
    </source>
</evidence>
<proteinExistence type="predicted"/>
<dbReference type="RefSeq" id="XP_008891090.1">
    <property type="nucleotide sequence ID" value="XM_008892842.1"/>
</dbReference>
<dbReference type="Proteomes" id="UP000018817">
    <property type="component" value="Unassembled WGS sequence"/>
</dbReference>
<evidence type="ECO:0000313" key="2">
    <source>
        <dbReference type="Proteomes" id="UP000018817"/>
    </source>
</evidence>
<gene>
    <name evidence="1" type="ORF">PPTG_20644</name>
</gene>
<accession>W2RE07</accession>
<reference evidence="1 2" key="2">
    <citation type="submission" date="2013-11" db="EMBL/GenBank/DDBJ databases">
        <title>The Genome Sequence of Phytophthora parasitica INRA-310.</title>
        <authorList>
            <consortium name="The Broad Institute Genomics Platform"/>
            <person name="Russ C."/>
            <person name="Tyler B."/>
            <person name="Panabieres F."/>
            <person name="Shan W."/>
            <person name="Tripathy S."/>
            <person name="Grunwald N."/>
            <person name="Machado M."/>
            <person name="Johnson C.S."/>
            <person name="Arredondo F."/>
            <person name="Hong C."/>
            <person name="Coffey M."/>
            <person name="Young S.K."/>
            <person name="Zeng Q."/>
            <person name="Gargeya S."/>
            <person name="Fitzgerald M."/>
            <person name="Abouelleil A."/>
            <person name="Alvarado L."/>
            <person name="Chapman S.B."/>
            <person name="Gainer-Dewar J."/>
            <person name="Goldberg J."/>
            <person name="Griggs A."/>
            <person name="Gujja S."/>
            <person name="Hansen M."/>
            <person name="Howarth C."/>
            <person name="Imamovic A."/>
            <person name="Ireland A."/>
            <person name="Larimer J."/>
            <person name="McCowan C."/>
            <person name="Murphy C."/>
            <person name="Pearson M."/>
            <person name="Poon T.W."/>
            <person name="Priest M."/>
            <person name="Roberts A."/>
            <person name="Saif S."/>
            <person name="Shea T."/>
            <person name="Sykes S."/>
            <person name="Wortman J."/>
            <person name="Nusbaum C."/>
            <person name="Birren B."/>
        </authorList>
    </citation>
    <scope>NUCLEOTIDE SEQUENCE [LARGE SCALE GENOMIC DNA]</scope>
    <source>
        <strain evidence="1 2">INRA-310</strain>
    </source>
</reference>
<dbReference type="GeneID" id="20189243"/>
<dbReference type="AlphaFoldDB" id="W2RE07"/>
<protein>
    <submittedName>
        <fullName evidence="1">Uncharacterized protein</fullName>
    </submittedName>
</protein>
<dbReference type="OMA" id="YQLLMGC"/>
<dbReference type="OrthoDB" id="111603at2759"/>
<dbReference type="EMBL" id="KI669561">
    <property type="protein sequence ID" value="ETN23466.1"/>
    <property type="molecule type" value="Genomic_DNA"/>
</dbReference>
<dbReference type="VEuPathDB" id="FungiDB:PPTG_20644"/>
<name>W2RE07_PHYN3</name>
<organism evidence="1 2">
    <name type="scientific">Phytophthora nicotianae (strain INRA-310)</name>
    <name type="common">Phytophthora parasitica</name>
    <dbReference type="NCBI Taxonomy" id="761204"/>
    <lineage>
        <taxon>Eukaryota</taxon>
        <taxon>Sar</taxon>
        <taxon>Stramenopiles</taxon>
        <taxon>Oomycota</taxon>
        <taxon>Peronosporomycetes</taxon>
        <taxon>Peronosporales</taxon>
        <taxon>Peronosporaceae</taxon>
        <taxon>Phytophthora</taxon>
    </lineage>
</organism>